<evidence type="ECO:0000256" key="1">
    <source>
        <dbReference type="ARBA" id="ARBA00010699"/>
    </source>
</evidence>
<evidence type="ECO:0000256" key="2">
    <source>
        <dbReference type="ARBA" id="ARBA00012261"/>
    </source>
</evidence>
<dbReference type="AlphaFoldDB" id="A0A3E3E9R2"/>
<comment type="function">
    <text evidence="5">Attaches a formyl group to the free amino group of methionyl-tRNA(fMet). The formyl group appears to play a dual role in the initiator identity of N-formylmethionyl-tRNA by promoting its recognition by IF2 and preventing the misappropriation of this tRNA by the elongation apparatus.</text>
</comment>
<dbReference type="HAMAP" id="MF_00182">
    <property type="entry name" value="Formyl_trans"/>
    <property type="match status" value="1"/>
</dbReference>
<feature type="domain" description="Formyl transferase C-terminal" evidence="7">
    <location>
        <begin position="204"/>
        <end position="300"/>
    </location>
</feature>
<sequence length="310" mass="34476">MKKVRTVFMGTPQIACTVLENMIEAGIDIVLVVTQPDRKVGRKQKITYSPVKECALNHDIPVFQPYRIKEEYQAVLDAKPELIVTCAFGQIVPDVILEAPVYGCVNLHGSLLPKYRGAAPIQRAIWDGEKKTGMSLMKMVSAMDAGPVFDTEEIVIEPMETSSSLFEKMALAASRLLIRDYDAICSKDAHYVEQDESLVTFAAKIEKEDEKIDLSKDDKAILCQINALSHAPGGYIEVNNKKFKIYKVDYIQQEVKEPFVWLGKVDQGFGLSLHHGVLIILECQMEGKPVVSGLDFANGQGQNLKGKRVS</sequence>
<dbReference type="Pfam" id="PF00551">
    <property type="entry name" value="Formyl_trans_N"/>
    <property type="match status" value="1"/>
</dbReference>
<dbReference type="GO" id="GO:0004479">
    <property type="term" value="F:methionyl-tRNA formyltransferase activity"/>
    <property type="evidence" value="ECO:0007669"/>
    <property type="project" value="UniProtKB-UniRule"/>
</dbReference>
<dbReference type="Pfam" id="PF02911">
    <property type="entry name" value="Formyl_trans_C"/>
    <property type="match status" value="1"/>
</dbReference>
<dbReference type="NCBIfam" id="TIGR00460">
    <property type="entry name" value="fmt"/>
    <property type="match status" value="1"/>
</dbReference>
<dbReference type="SUPFAM" id="SSF53328">
    <property type="entry name" value="Formyltransferase"/>
    <property type="match status" value="1"/>
</dbReference>
<keyword evidence="4 5" id="KW-0648">Protein biosynthesis</keyword>
<dbReference type="PANTHER" id="PTHR11138:SF5">
    <property type="entry name" value="METHIONYL-TRNA FORMYLTRANSFERASE, MITOCHONDRIAL"/>
    <property type="match status" value="1"/>
</dbReference>
<protein>
    <recommendedName>
        <fullName evidence="2 5">Methionyl-tRNA formyltransferase</fullName>
        <ecNumber evidence="2 5">2.1.2.9</ecNumber>
    </recommendedName>
</protein>
<dbReference type="EMBL" id="QUSK01000002">
    <property type="protein sequence ID" value="RGD78103.1"/>
    <property type="molecule type" value="Genomic_DNA"/>
</dbReference>
<dbReference type="STRING" id="1123313.GCA_000420345_00207"/>
<dbReference type="InterPro" id="IPR005794">
    <property type="entry name" value="Fmt"/>
</dbReference>
<dbReference type="CDD" id="cd08704">
    <property type="entry name" value="Met_tRNA_FMT_C"/>
    <property type="match status" value="1"/>
</dbReference>
<dbReference type="CDD" id="cd08646">
    <property type="entry name" value="FMT_core_Met-tRNA-FMT_N"/>
    <property type="match status" value="1"/>
</dbReference>
<dbReference type="Proteomes" id="UP000260721">
    <property type="component" value="Unassembled WGS sequence"/>
</dbReference>
<evidence type="ECO:0000259" key="7">
    <source>
        <dbReference type="Pfam" id="PF02911"/>
    </source>
</evidence>
<keyword evidence="3 5" id="KW-0808">Transferase</keyword>
<dbReference type="RefSeq" id="WP_117445390.1">
    <property type="nucleotide sequence ID" value="NZ_CAMNNH010000033.1"/>
</dbReference>
<proteinExistence type="inferred from homology"/>
<gene>
    <name evidence="5" type="primary">fmt</name>
    <name evidence="8" type="ORF">DXC78_01490</name>
</gene>
<evidence type="ECO:0000256" key="4">
    <source>
        <dbReference type="ARBA" id="ARBA00022917"/>
    </source>
</evidence>
<dbReference type="InterPro" id="IPR005793">
    <property type="entry name" value="Formyl_trans_C"/>
</dbReference>
<feature type="domain" description="Formyl transferase N-terminal" evidence="6">
    <location>
        <begin position="6"/>
        <end position="179"/>
    </location>
</feature>
<dbReference type="InterPro" id="IPR011034">
    <property type="entry name" value="Formyl_transferase-like_C_sf"/>
</dbReference>
<dbReference type="Gene3D" id="3.40.50.12230">
    <property type="match status" value="1"/>
</dbReference>
<name>A0A3E3E9R2_9FIRM</name>
<feature type="binding site" evidence="5">
    <location>
        <begin position="110"/>
        <end position="113"/>
    </location>
    <ligand>
        <name>(6S)-5,6,7,8-tetrahydrofolate</name>
        <dbReference type="ChEBI" id="CHEBI:57453"/>
    </ligand>
</feature>
<evidence type="ECO:0000256" key="5">
    <source>
        <dbReference type="HAMAP-Rule" id="MF_00182"/>
    </source>
</evidence>
<evidence type="ECO:0000259" key="6">
    <source>
        <dbReference type="Pfam" id="PF00551"/>
    </source>
</evidence>
<dbReference type="InterPro" id="IPR036477">
    <property type="entry name" value="Formyl_transf_N_sf"/>
</dbReference>
<dbReference type="InterPro" id="IPR044135">
    <property type="entry name" value="Met-tRNA-FMT_C"/>
</dbReference>
<evidence type="ECO:0000313" key="9">
    <source>
        <dbReference type="Proteomes" id="UP000260721"/>
    </source>
</evidence>
<comment type="catalytic activity">
    <reaction evidence="5">
        <text>L-methionyl-tRNA(fMet) + (6R)-10-formyltetrahydrofolate = N-formyl-L-methionyl-tRNA(fMet) + (6S)-5,6,7,8-tetrahydrofolate + H(+)</text>
        <dbReference type="Rhea" id="RHEA:24380"/>
        <dbReference type="Rhea" id="RHEA-COMP:9952"/>
        <dbReference type="Rhea" id="RHEA-COMP:9953"/>
        <dbReference type="ChEBI" id="CHEBI:15378"/>
        <dbReference type="ChEBI" id="CHEBI:57453"/>
        <dbReference type="ChEBI" id="CHEBI:78530"/>
        <dbReference type="ChEBI" id="CHEBI:78844"/>
        <dbReference type="ChEBI" id="CHEBI:195366"/>
        <dbReference type="EC" id="2.1.2.9"/>
    </reaction>
</comment>
<dbReference type="PANTHER" id="PTHR11138">
    <property type="entry name" value="METHIONYL-TRNA FORMYLTRANSFERASE"/>
    <property type="match status" value="1"/>
</dbReference>
<dbReference type="InterPro" id="IPR002376">
    <property type="entry name" value="Formyl_transf_N"/>
</dbReference>
<dbReference type="InterPro" id="IPR041711">
    <property type="entry name" value="Met-tRNA-FMT_N"/>
</dbReference>
<comment type="similarity">
    <text evidence="1 5">Belongs to the Fmt family.</text>
</comment>
<evidence type="ECO:0000313" key="8">
    <source>
        <dbReference type="EMBL" id="RGD78103.1"/>
    </source>
</evidence>
<dbReference type="GO" id="GO:0005829">
    <property type="term" value="C:cytosol"/>
    <property type="evidence" value="ECO:0007669"/>
    <property type="project" value="TreeGrafter"/>
</dbReference>
<dbReference type="EC" id="2.1.2.9" evidence="2 5"/>
<comment type="caution">
    <text evidence="8">The sequence shown here is derived from an EMBL/GenBank/DDBJ whole genome shotgun (WGS) entry which is preliminary data.</text>
</comment>
<dbReference type="SUPFAM" id="SSF50486">
    <property type="entry name" value="FMT C-terminal domain-like"/>
    <property type="match status" value="1"/>
</dbReference>
<reference evidence="8 9" key="1">
    <citation type="submission" date="2018-08" db="EMBL/GenBank/DDBJ databases">
        <title>A genome reference for cultivated species of the human gut microbiota.</title>
        <authorList>
            <person name="Zou Y."/>
            <person name="Xue W."/>
            <person name="Luo G."/>
        </authorList>
    </citation>
    <scope>NUCLEOTIDE SEQUENCE [LARGE SCALE GENOMIC DNA]</scope>
    <source>
        <strain evidence="8 9">TF08-11</strain>
    </source>
</reference>
<organism evidence="8 9">
    <name type="scientific">Faecalicoccus pleomorphus</name>
    <dbReference type="NCBI Taxonomy" id="1323"/>
    <lineage>
        <taxon>Bacteria</taxon>
        <taxon>Bacillati</taxon>
        <taxon>Bacillota</taxon>
        <taxon>Erysipelotrichia</taxon>
        <taxon>Erysipelotrichales</taxon>
        <taxon>Erysipelotrichaceae</taxon>
        <taxon>Faecalicoccus</taxon>
    </lineage>
</organism>
<accession>A0A3E3E9R2</accession>
<evidence type="ECO:0000256" key="3">
    <source>
        <dbReference type="ARBA" id="ARBA00022679"/>
    </source>
</evidence>